<dbReference type="EMBL" id="GBRH01160854">
    <property type="protein sequence ID" value="JAE37042.1"/>
    <property type="molecule type" value="Transcribed_RNA"/>
</dbReference>
<sequence length="41" mass="4837">MSRASGLKCGILRGKVFYNQNRKFGDHFIHIKLLFPIFRLN</sequence>
<protein>
    <submittedName>
        <fullName evidence="1">Uncharacterized protein</fullName>
    </submittedName>
</protein>
<reference evidence="1" key="1">
    <citation type="submission" date="2014-09" db="EMBL/GenBank/DDBJ databases">
        <authorList>
            <person name="Magalhaes I.L.F."/>
            <person name="Oliveira U."/>
            <person name="Santos F.R."/>
            <person name="Vidigal T.H.D.A."/>
            <person name="Brescovit A.D."/>
            <person name="Santos A.J."/>
        </authorList>
    </citation>
    <scope>NUCLEOTIDE SEQUENCE</scope>
    <source>
        <tissue evidence="1">Shoot tissue taken approximately 20 cm above the soil surface</tissue>
    </source>
</reference>
<evidence type="ECO:0000313" key="1">
    <source>
        <dbReference type="EMBL" id="JAE37042.1"/>
    </source>
</evidence>
<accession>A0A0A9HJV4</accession>
<dbReference type="AlphaFoldDB" id="A0A0A9HJV4"/>
<organism evidence="1">
    <name type="scientific">Arundo donax</name>
    <name type="common">Giant reed</name>
    <name type="synonym">Donax arundinaceus</name>
    <dbReference type="NCBI Taxonomy" id="35708"/>
    <lineage>
        <taxon>Eukaryota</taxon>
        <taxon>Viridiplantae</taxon>
        <taxon>Streptophyta</taxon>
        <taxon>Embryophyta</taxon>
        <taxon>Tracheophyta</taxon>
        <taxon>Spermatophyta</taxon>
        <taxon>Magnoliopsida</taxon>
        <taxon>Liliopsida</taxon>
        <taxon>Poales</taxon>
        <taxon>Poaceae</taxon>
        <taxon>PACMAD clade</taxon>
        <taxon>Arundinoideae</taxon>
        <taxon>Arundineae</taxon>
        <taxon>Arundo</taxon>
    </lineage>
</organism>
<name>A0A0A9HJV4_ARUDO</name>
<reference evidence="1" key="2">
    <citation type="journal article" date="2015" name="Data Brief">
        <title>Shoot transcriptome of the giant reed, Arundo donax.</title>
        <authorList>
            <person name="Barrero R.A."/>
            <person name="Guerrero F.D."/>
            <person name="Moolhuijzen P."/>
            <person name="Goolsby J.A."/>
            <person name="Tidwell J."/>
            <person name="Bellgard S.E."/>
            <person name="Bellgard M.I."/>
        </authorList>
    </citation>
    <scope>NUCLEOTIDE SEQUENCE</scope>
    <source>
        <tissue evidence="1">Shoot tissue taken approximately 20 cm above the soil surface</tissue>
    </source>
</reference>
<proteinExistence type="predicted"/>